<sequence>MCTTPDLLKWCDHAANVLTRRDDFFYKDSGDALTGNCWGDQTRGCGVFIQGNGKCSISGNDLWWAYQNIRKVGGCKKCGTWHRPDGCNIKIDYVSECANHG</sequence>
<name>A0ACC1S8I3_9HYPO</name>
<accession>A0ACC1S8I3</accession>
<dbReference type="EMBL" id="JANRMS010000796">
    <property type="protein sequence ID" value="KAJ3534293.1"/>
    <property type="molecule type" value="Genomic_DNA"/>
</dbReference>
<gene>
    <name evidence="1" type="ORF">NM208_g7599</name>
</gene>
<keyword evidence="2" id="KW-1185">Reference proteome</keyword>
<protein>
    <submittedName>
        <fullName evidence="1">Uncharacterized protein</fullName>
    </submittedName>
</protein>
<organism evidence="1 2">
    <name type="scientific">Fusarium decemcellulare</name>
    <dbReference type="NCBI Taxonomy" id="57161"/>
    <lineage>
        <taxon>Eukaryota</taxon>
        <taxon>Fungi</taxon>
        <taxon>Dikarya</taxon>
        <taxon>Ascomycota</taxon>
        <taxon>Pezizomycotina</taxon>
        <taxon>Sordariomycetes</taxon>
        <taxon>Hypocreomycetidae</taxon>
        <taxon>Hypocreales</taxon>
        <taxon>Nectriaceae</taxon>
        <taxon>Fusarium</taxon>
        <taxon>Fusarium decemcellulare species complex</taxon>
    </lineage>
</organism>
<evidence type="ECO:0000313" key="1">
    <source>
        <dbReference type="EMBL" id="KAJ3534293.1"/>
    </source>
</evidence>
<comment type="caution">
    <text evidence="1">The sequence shown here is derived from an EMBL/GenBank/DDBJ whole genome shotgun (WGS) entry which is preliminary data.</text>
</comment>
<reference evidence="1" key="1">
    <citation type="submission" date="2022-08" db="EMBL/GenBank/DDBJ databases">
        <title>Genome Sequence of Fusarium decemcellulare.</title>
        <authorList>
            <person name="Buettner E."/>
        </authorList>
    </citation>
    <scope>NUCLEOTIDE SEQUENCE</scope>
    <source>
        <strain evidence="1">Babe19</strain>
    </source>
</reference>
<evidence type="ECO:0000313" key="2">
    <source>
        <dbReference type="Proteomes" id="UP001148629"/>
    </source>
</evidence>
<proteinExistence type="predicted"/>
<dbReference type="Proteomes" id="UP001148629">
    <property type="component" value="Unassembled WGS sequence"/>
</dbReference>